<organism evidence="2 3">
    <name type="scientific">Ostreococcus lucimarinus (strain CCE9901)</name>
    <dbReference type="NCBI Taxonomy" id="436017"/>
    <lineage>
        <taxon>Eukaryota</taxon>
        <taxon>Viridiplantae</taxon>
        <taxon>Chlorophyta</taxon>
        <taxon>Mamiellophyceae</taxon>
        <taxon>Mamiellales</taxon>
        <taxon>Bathycoccaceae</taxon>
        <taxon>Ostreococcus</taxon>
    </lineage>
</organism>
<gene>
    <name evidence="2" type="ORF">OSTLU_30699</name>
</gene>
<sequence length="128" mass="14267">MGCAHRRRVVTLAGGKRGDDGEEKAQDVDERRGMDWDGAWRAFKRDFVGDDAKMPGDLVEKKYQNNRRAPDAEAKQQIYDDEDRVLNFATSQKVTLVSLIAVAALLFVFIVVIGPPPSDGRCTLPWCG</sequence>
<dbReference type="KEGG" id="olu:OSTLU_30699"/>
<keyword evidence="1" id="KW-0812">Transmembrane</keyword>
<dbReference type="Gramene" id="ABO95003">
    <property type="protein sequence ID" value="ABO95003"/>
    <property type="gene ID" value="OSTLU_30699"/>
</dbReference>
<evidence type="ECO:0000256" key="1">
    <source>
        <dbReference type="SAM" id="Phobius"/>
    </source>
</evidence>
<keyword evidence="1" id="KW-0472">Membrane</keyword>
<dbReference type="EMBL" id="CP000583">
    <property type="protein sequence ID" value="ABO95003.1"/>
    <property type="molecule type" value="Genomic_DNA"/>
</dbReference>
<protein>
    <submittedName>
        <fullName evidence="2">Uncharacterized protein</fullName>
    </submittedName>
</protein>
<evidence type="ECO:0000313" key="3">
    <source>
        <dbReference type="Proteomes" id="UP000001568"/>
    </source>
</evidence>
<name>A4RUQ1_OSTLU</name>
<dbReference type="GeneID" id="5000922"/>
<keyword evidence="1" id="KW-1133">Transmembrane helix</keyword>
<evidence type="ECO:0000313" key="2">
    <source>
        <dbReference type="EMBL" id="ABO95003.1"/>
    </source>
</evidence>
<keyword evidence="3" id="KW-1185">Reference proteome</keyword>
<dbReference type="OrthoDB" id="565957at2759"/>
<accession>A4RUQ1</accession>
<dbReference type="RefSeq" id="XP_001416710.1">
    <property type="nucleotide sequence ID" value="XM_001416673.1"/>
</dbReference>
<feature type="transmembrane region" description="Helical" evidence="1">
    <location>
        <begin position="94"/>
        <end position="114"/>
    </location>
</feature>
<dbReference type="HOGENOM" id="CLU_160988_0_0_1"/>
<dbReference type="AlphaFoldDB" id="A4RUQ1"/>
<dbReference type="OMA" id="MPNDYVE"/>
<proteinExistence type="predicted"/>
<reference evidence="2 3" key="1">
    <citation type="journal article" date="2007" name="Proc. Natl. Acad. Sci. U.S.A.">
        <title>The tiny eukaryote Ostreococcus provides genomic insights into the paradox of plankton speciation.</title>
        <authorList>
            <person name="Palenik B."/>
            <person name="Grimwood J."/>
            <person name="Aerts A."/>
            <person name="Rouze P."/>
            <person name="Salamov A."/>
            <person name="Putnam N."/>
            <person name="Dupont C."/>
            <person name="Jorgensen R."/>
            <person name="Derelle E."/>
            <person name="Rombauts S."/>
            <person name="Zhou K."/>
            <person name="Otillar R."/>
            <person name="Merchant S.S."/>
            <person name="Podell S."/>
            <person name="Gaasterland T."/>
            <person name="Napoli C."/>
            <person name="Gendler K."/>
            <person name="Manuell A."/>
            <person name="Tai V."/>
            <person name="Vallon O."/>
            <person name="Piganeau G."/>
            <person name="Jancek S."/>
            <person name="Heijde M."/>
            <person name="Jabbari K."/>
            <person name="Bowler C."/>
            <person name="Lohr M."/>
            <person name="Robbens S."/>
            <person name="Werner G."/>
            <person name="Dubchak I."/>
            <person name="Pazour G.J."/>
            <person name="Ren Q."/>
            <person name="Paulsen I."/>
            <person name="Delwiche C."/>
            <person name="Schmutz J."/>
            <person name="Rokhsar D."/>
            <person name="Van de Peer Y."/>
            <person name="Moreau H."/>
            <person name="Grigoriev I.V."/>
        </authorList>
    </citation>
    <scope>NUCLEOTIDE SEQUENCE [LARGE SCALE GENOMIC DNA]</scope>
    <source>
        <strain evidence="2 3">CCE9901</strain>
    </source>
</reference>
<dbReference type="Proteomes" id="UP000001568">
    <property type="component" value="Chromosome 3"/>
</dbReference>